<dbReference type="AlphaFoldDB" id="A0A8J5LDR3"/>
<feature type="chain" id="PRO_5035162701" evidence="2">
    <location>
        <begin position="27"/>
        <end position="87"/>
    </location>
</feature>
<organism evidence="3 4">
    <name type="scientific">Zingiber officinale</name>
    <name type="common">Ginger</name>
    <name type="synonym">Amomum zingiber</name>
    <dbReference type="NCBI Taxonomy" id="94328"/>
    <lineage>
        <taxon>Eukaryota</taxon>
        <taxon>Viridiplantae</taxon>
        <taxon>Streptophyta</taxon>
        <taxon>Embryophyta</taxon>
        <taxon>Tracheophyta</taxon>
        <taxon>Spermatophyta</taxon>
        <taxon>Magnoliopsida</taxon>
        <taxon>Liliopsida</taxon>
        <taxon>Zingiberales</taxon>
        <taxon>Zingiberaceae</taxon>
        <taxon>Zingiber</taxon>
    </lineage>
</organism>
<name>A0A8J5LDR3_ZINOF</name>
<keyword evidence="4" id="KW-1185">Reference proteome</keyword>
<feature type="signal peptide" evidence="2">
    <location>
        <begin position="1"/>
        <end position="26"/>
    </location>
</feature>
<evidence type="ECO:0000256" key="2">
    <source>
        <dbReference type="SAM" id="SignalP"/>
    </source>
</evidence>
<evidence type="ECO:0000256" key="1">
    <source>
        <dbReference type="SAM" id="MobiDB-lite"/>
    </source>
</evidence>
<evidence type="ECO:0000313" key="3">
    <source>
        <dbReference type="EMBL" id="KAG6524413.1"/>
    </source>
</evidence>
<comment type="caution">
    <text evidence="3">The sequence shown here is derived from an EMBL/GenBank/DDBJ whole genome shotgun (WGS) entry which is preliminary data.</text>
</comment>
<dbReference type="Proteomes" id="UP000734854">
    <property type="component" value="Unassembled WGS sequence"/>
</dbReference>
<protein>
    <submittedName>
        <fullName evidence="3">Uncharacterized protein</fullName>
    </submittedName>
</protein>
<reference evidence="3 4" key="1">
    <citation type="submission" date="2020-08" db="EMBL/GenBank/DDBJ databases">
        <title>Plant Genome Project.</title>
        <authorList>
            <person name="Zhang R.-G."/>
        </authorList>
    </citation>
    <scope>NUCLEOTIDE SEQUENCE [LARGE SCALE GENOMIC DNA]</scope>
    <source>
        <tissue evidence="3">Rhizome</tissue>
    </source>
</reference>
<gene>
    <name evidence="3" type="ORF">ZIOFF_014322</name>
</gene>
<proteinExistence type="predicted"/>
<evidence type="ECO:0000313" key="4">
    <source>
        <dbReference type="Proteomes" id="UP000734854"/>
    </source>
</evidence>
<keyword evidence="2" id="KW-0732">Signal</keyword>
<feature type="region of interest" description="Disordered" evidence="1">
    <location>
        <begin position="45"/>
        <end position="67"/>
    </location>
</feature>
<dbReference type="EMBL" id="JACMSC010000004">
    <property type="protein sequence ID" value="KAG6524413.1"/>
    <property type="molecule type" value="Genomic_DNA"/>
</dbReference>
<accession>A0A8J5LDR3</accession>
<sequence length="87" mass="9928">MRLQDHSWSCLVSFLLLLLATGQLNALGHARTINREVERWKSKYSAPPMGYFSNRSPPSKQDEQDDFSPIYGVSKRFVPQGPNPLHN</sequence>